<organism evidence="1 2">
    <name type="scientific">Tannerella sp. oral taxon BU063 isolate Cell 1/3</name>
    <dbReference type="NCBI Taxonomy" id="1411022"/>
    <lineage>
        <taxon>Bacteria</taxon>
        <taxon>Pseudomonadati</taxon>
        <taxon>Bacteroidota</taxon>
        <taxon>Bacteroidia</taxon>
        <taxon>Bacteroidales</taxon>
        <taxon>Tannerellaceae</taxon>
        <taxon>Tannerella</taxon>
    </lineage>
</organism>
<accession>W2CJA3</accession>
<comment type="caution">
    <text evidence="1">The sequence shown here is derived from an EMBL/GenBank/DDBJ whole genome shotgun (WGS) entry which is preliminary data.</text>
</comment>
<dbReference type="Proteomes" id="UP000034982">
    <property type="component" value="Unassembled WGS sequence"/>
</dbReference>
<dbReference type="AlphaFoldDB" id="W2CJA3"/>
<protein>
    <submittedName>
        <fullName evidence="1">Uncharacterized protein</fullName>
    </submittedName>
</protein>
<name>W2CJA3_9BACT</name>
<evidence type="ECO:0000313" key="2">
    <source>
        <dbReference type="Proteomes" id="UP000034982"/>
    </source>
</evidence>
<gene>
    <name evidence="1" type="ORF">T230_08810</name>
</gene>
<proteinExistence type="predicted"/>
<evidence type="ECO:0000313" key="1">
    <source>
        <dbReference type="EMBL" id="ETK07319.1"/>
    </source>
</evidence>
<dbReference type="EMBL" id="AYYE01001057">
    <property type="protein sequence ID" value="ETK07319.1"/>
    <property type="molecule type" value="Genomic_DNA"/>
</dbReference>
<sequence length="87" mass="9816">MKSDGKKVSIDPLPVIAIITSQSSSRQTIQANAAAMQIHRIRKNRRRKAIWSVARIRYTKANSIKMAVNSSETWEYGARESEKGREG</sequence>
<reference evidence="1 2" key="1">
    <citation type="submission" date="2013-11" db="EMBL/GenBank/DDBJ databases">
        <title>Single cell genomics of uncultured Tannerella BU063 (oral taxon 286).</title>
        <authorList>
            <person name="Beall C.J."/>
            <person name="Campbell A.G."/>
            <person name="Griffen A.L."/>
            <person name="Podar M."/>
            <person name="Leys E.J."/>
        </authorList>
    </citation>
    <scope>NUCLEOTIDE SEQUENCE [LARGE SCALE GENOMIC DNA]</scope>
    <source>
        <strain evidence="1">Cell 1/3</strain>
    </source>
</reference>